<keyword evidence="2 6" id="KW-0805">Transcription regulation</keyword>
<dbReference type="RefSeq" id="WP_378052141.1">
    <property type="nucleotide sequence ID" value="NZ_JBHMDN010000047.1"/>
</dbReference>
<accession>A0ABW2F3C7</accession>
<evidence type="ECO:0000313" key="9">
    <source>
        <dbReference type="EMBL" id="MFC7146911.1"/>
    </source>
</evidence>
<gene>
    <name evidence="9" type="ORF">ACFQMJ_00075</name>
</gene>
<dbReference type="InterPro" id="IPR039425">
    <property type="entry name" value="RNA_pol_sigma-70-like"/>
</dbReference>
<dbReference type="SUPFAM" id="SSF88659">
    <property type="entry name" value="Sigma3 and sigma4 domains of RNA polymerase sigma factors"/>
    <property type="match status" value="1"/>
</dbReference>
<proteinExistence type="inferred from homology"/>
<dbReference type="SUPFAM" id="SSF88946">
    <property type="entry name" value="Sigma2 domain of RNA polymerase sigma factors"/>
    <property type="match status" value="1"/>
</dbReference>
<evidence type="ECO:0000256" key="2">
    <source>
        <dbReference type="ARBA" id="ARBA00023015"/>
    </source>
</evidence>
<dbReference type="InterPro" id="IPR013325">
    <property type="entry name" value="RNA_pol_sigma_r2"/>
</dbReference>
<evidence type="ECO:0000256" key="4">
    <source>
        <dbReference type="ARBA" id="ARBA00023125"/>
    </source>
</evidence>
<comment type="caution">
    <text evidence="9">The sequence shown here is derived from an EMBL/GenBank/DDBJ whole genome shotgun (WGS) entry which is preliminary data.</text>
</comment>
<evidence type="ECO:0000259" key="8">
    <source>
        <dbReference type="Pfam" id="PF08281"/>
    </source>
</evidence>
<comment type="similarity">
    <text evidence="1 6">Belongs to the sigma-70 factor family. ECF subfamily.</text>
</comment>
<dbReference type="InterPro" id="IPR013324">
    <property type="entry name" value="RNA_pol_sigma_r3/r4-like"/>
</dbReference>
<dbReference type="InterPro" id="IPR007627">
    <property type="entry name" value="RNA_pol_sigma70_r2"/>
</dbReference>
<evidence type="ECO:0000256" key="1">
    <source>
        <dbReference type="ARBA" id="ARBA00010641"/>
    </source>
</evidence>
<name>A0ABW2F3C7_9BACL</name>
<dbReference type="PANTHER" id="PTHR43133">
    <property type="entry name" value="RNA POLYMERASE ECF-TYPE SIGMA FACTO"/>
    <property type="match status" value="1"/>
</dbReference>
<dbReference type="Pfam" id="PF08281">
    <property type="entry name" value="Sigma70_r4_2"/>
    <property type="match status" value="1"/>
</dbReference>
<dbReference type="NCBIfam" id="TIGR02937">
    <property type="entry name" value="sigma70-ECF"/>
    <property type="match status" value="1"/>
</dbReference>
<feature type="domain" description="RNA polymerase sigma-70 region 2" evidence="7">
    <location>
        <begin position="13"/>
        <end position="76"/>
    </location>
</feature>
<protein>
    <recommendedName>
        <fullName evidence="6">RNA polymerase sigma factor</fullName>
    </recommendedName>
</protein>
<evidence type="ECO:0000256" key="6">
    <source>
        <dbReference type="RuleBase" id="RU000716"/>
    </source>
</evidence>
<reference evidence="10" key="1">
    <citation type="journal article" date="2019" name="Int. J. Syst. Evol. Microbiol.">
        <title>The Global Catalogue of Microorganisms (GCM) 10K type strain sequencing project: providing services to taxonomists for standard genome sequencing and annotation.</title>
        <authorList>
            <consortium name="The Broad Institute Genomics Platform"/>
            <consortium name="The Broad Institute Genome Sequencing Center for Infectious Disease"/>
            <person name="Wu L."/>
            <person name="Ma J."/>
        </authorList>
    </citation>
    <scope>NUCLEOTIDE SEQUENCE [LARGE SCALE GENOMIC DNA]</scope>
    <source>
        <strain evidence="10">KCTC 12907</strain>
    </source>
</reference>
<keyword evidence="4 6" id="KW-0238">DNA-binding</keyword>
<dbReference type="InterPro" id="IPR014284">
    <property type="entry name" value="RNA_pol_sigma-70_dom"/>
</dbReference>
<evidence type="ECO:0000259" key="7">
    <source>
        <dbReference type="Pfam" id="PF04542"/>
    </source>
</evidence>
<dbReference type="Gene3D" id="1.10.10.10">
    <property type="entry name" value="Winged helix-like DNA-binding domain superfamily/Winged helix DNA-binding domain"/>
    <property type="match status" value="1"/>
</dbReference>
<feature type="domain" description="RNA polymerase sigma factor 70 region 4 type 2" evidence="8">
    <location>
        <begin position="109"/>
        <end position="157"/>
    </location>
</feature>
<dbReference type="Proteomes" id="UP001596378">
    <property type="component" value="Unassembled WGS sequence"/>
</dbReference>
<dbReference type="InterPro" id="IPR013249">
    <property type="entry name" value="RNA_pol_sigma70_r4_t2"/>
</dbReference>
<keyword evidence="5 6" id="KW-0804">Transcription</keyword>
<dbReference type="PANTHER" id="PTHR43133:SF60">
    <property type="entry name" value="RNA POLYMERASE SIGMA FACTOR SIGV"/>
    <property type="match status" value="1"/>
</dbReference>
<evidence type="ECO:0000313" key="10">
    <source>
        <dbReference type="Proteomes" id="UP001596378"/>
    </source>
</evidence>
<sequence>MDDKTRIEQWFIAYGSDVHHFLAYYTGRSRAEDLVQDVFVRALKGNRKFQGRSSPKTWLISIARRVAIDDCRKRRRSGLLPLRLLGERKAPESTPEELAIHRQDVADAYRTVMKLKRTYRDVLFLRVMQQLSAAETAEVLGWTTARVDVTLHRAIRKARSIHGEQEGGDWNAEGIERR</sequence>
<dbReference type="Pfam" id="PF04542">
    <property type="entry name" value="Sigma70_r2"/>
    <property type="match status" value="1"/>
</dbReference>
<dbReference type="Gene3D" id="1.10.1740.10">
    <property type="match status" value="1"/>
</dbReference>
<dbReference type="InterPro" id="IPR000838">
    <property type="entry name" value="RNA_pol_sigma70_ECF_CS"/>
</dbReference>
<keyword evidence="10" id="KW-1185">Reference proteome</keyword>
<dbReference type="PROSITE" id="PS01063">
    <property type="entry name" value="SIGMA70_ECF"/>
    <property type="match status" value="1"/>
</dbReference>
<keyword evidence="3 6" id="KW-0731">Sigma factor</keyword>
<dbReference type="EMBL" id="JBHTAI010000001">
    <property type="protein sequence ID" value="MFC7146911.1"/>
    <property type="molecule type" value="Genomic_DNA"/>
</dbReference>
<evidence type="ECO:0000256" key="5">
    <source>
        <dbReference type="ARBA" id="ARBA00023163"/>
    </source>
</evidence>
<evidence type="ECO:0000256" key="3">
    <source>
        <dbReference type="ARBA" id="ARBA00023082"/>
    </source>
</evidence>
<organism evidence="9 10">
    <name type="scientific">Cohnella cellulosilytica</name>
    <dbReference type="NCBI Taxonomy" id="986710"/>
    <lineage>
        <taxon>Bacteria</taxon>
        <taxon>Bacillati</taxon>
        <taxon>Bacillota</taxon>
        <taxon>Bacilli</taxon>
        <taxon>Bacillales</taxon>
        <taxon>Paenibacillaceae</taxon>
        <taxon>Cohnella</taxon>
    </lineage>
</organism>
<dbReference type="InterPro" id="IPR036388">
    <property type="entry name" value="WH-like_DNA-bd_sf"/>
</dbReference>